<keyword evidence="6" id="KW-0862">Zinc</keyword>
<evidence type="ECO:0000256" key="8">
    <source>
        <dbReference type="SAM" id="SignalP"/>
    </source>
</evidence>
<protein>
    <submittedName>
        <fullName evidence="11">Endothelin-converting protein</fullName>
    </submittedName>
</protein>
<comment type="cofactor">
    <cofactor evidence="1">
        <name>Zn(2+)</name>
        <dbReference type="ChEBI" id="CHEBI:29105"/>
    </cofactor>
</comment>
<feature type="domain" description="Peptidase M13 N-terminal" evidence="10">
    <location>
        <begin position="46"/>
        <end position="426"/>
    </location>
</feature>
<dbReference type="InterPro" id="IPR024079">
    <property type="entry name" value="MetalloPept_cat_dom_sf"/>
</dbReference>
<dbReference type="Pfam" id="PF01431">
    <property type="entry name" value="Peptidase_M13"/>
    <property type="match status" value="1"/>
</dbReference>
<keyword evidence="4" id="KW-0479">Metal-binding</keyword>
<sequence length="676" mass="77127">MKKIKKLSIVASIVAFMLVVSNGSHNVAMAEESSVTNNSQGVRLNDDFYDAVNSDWIKNAKIEDGKSTASTFDDVENKVTEQIKDIINNLLINKDAYKENSDEKKIINIYNNTLNIEARNREGIKPVKENLDEIKSIGTIDDITKLWKDKRILNSTIKFSVEKDIKDVKTNILYISPTALSLGDSDEYTNPTENSKKERKLTEDYYNKILMLSGYTQQESQKKVDDMFKFEEMVAPYIKGKKEKATTKNLIDEQYNVYTVAELNNLAPNLNLPEIMNYMGIDKANKIILEDPEWLKAFNKLYNQENLPLIKNYIEIVNLLYASNYLSEDFENANKEYASNMLGITGNVSKEEEAVDNVNSMMGMAIGRLYSEKYVPEKTKKDVESITKDIIAVYKKRIDNLDWMSSQTKKNAIDKLDKLKIKIAYPDSWNDYSKLDIKSYEEGGSLFQNAMTLRIFERDKMFNKINKLVDKDEDQFKPQTVNAFYSATENSIIIPGGIIQGHFYDVNAPKEVNLGGIGVIIGHEISHAFDNTGAQYDSDGNLNNWWTEEDYKEFMQKTQKVANFYGQIEAMPGEKLDGNLTVGENIADIGGVSCLLDILGEMNNANYKAFFESYAVTWRQITTKEYATYALIIDVHSPNKVRVNAVLPQFQKFYDTYGITEKDGMYVKPGDRIGIW</sequence>
<dbReference type="GO" id="GO:0046872">
    <property type="term" value="F:metal ion binding"/>
    <property type="evidence" value="ECO:0007669"/>
    <property type="project" value="UniProtKB-KW"/>
</dbReference>
<dbReference type="PANTHER" id="PTHR11733">
    <property type="entry name" value="ZINC METALLOPROTEASE FAMILY M13 NEPRILYSIN-RELATED"/>
    <property type="match status" value="1"/>
</dbReference>
<keyword evidence="8" id="KW-0732">Signal</keyword>
<dbReference type="GO" id="GO:0016485">
    <property type="term" value="P:protein processing"/>
    <property type="evidence" value="ECO:0007669"/>
    <property type="project" value="TreeGrafter"/>
</dbReference>
<evidence type="ECO:0000256" key="1">
    <source>
        <dbReference type="ARBA" id="ARBA00001947"/>
    </source>
</evidence>
<dbReference type="Gene3D" id="1.10.1380.10">
    <property type="entry name" value="Neutral endopeptidase , domain2"/>
    <property type="match status" value="1"/>
</dbReference>
<evidence type="ECO:0000313" key="12">
    <source>
        <dbReference type="Proteomes" id="UP000031866"/>
    </source>
</evidence>
<dbReference type="PANTHER" id="PTHR11733:SF167">
    <property type="entry name" value="FI17812P1-RELATED"/>
    <property type="match status" value="1"/>
</dbReference>
<dbReference type="PROSITE" id="PS51885">
    <property type="entry name" value="NEPRILYSIN"/>
    <property type="match status" value="1"/>
</dbReference>
<dbReference type="AlphaFoldDB" id="A0A0B5QMI9"/>
<proteinExistence type="inferred from homology"/>
<name>A0A0B5QMI9_CLOBE</name>
<evidence type="ECO:0000256" key="2">
    <source>
        <dbReference type="ARBA" id="ARBA00007357"/>
    </source>
</evidence>
<dbReference type="InterPro" id="IPR000718">
    <property type="entry name" value="Peptidase_M13"/>
</dbReference>
<dbReference type="OrthoDB" id="9775677at2"/>
<evidence type="ECO:0000259" key="9">
    <source>
        <dbReference type="Pfam" id="PF01431"/>
    </source>
</evidence>
<evidence type="ECO:0000256" key="4">
    <source>
        <dbReference type="ARBA" id="ARBA00022723"/>
    </source>
</evidence>
<dbReference type="InterPro" id="IPR008753">
    <property type="entry name" value="Peptidase_M13_N"/>
</dbReference>
<dbReference type="STRING" id="1520.LF65_05560"/>
<evidence type="ECO:0000256" key="3">
    <source>
        <dbReference type="ARBA" id="ARBA00022670"/>
    </source>
</evidence>
<feature type="signal peptide" evidence="8">
    <location>
        <begin position="1"/>
        <end position="30"/>
    </location>
</feature>
<dbReference type="KEGG" id="cbei:LF65_05560"/>
<keyword evidence="3" id="KW-0645">Protease</keyword>
<dbReference type="GO" id="GO:0005886">
    <property type="term" value="C:plasma membrane"/>
    <property type="evidence" value="ECO:0007669"/>
    <property type="project" value="TreeGrafter"/>
</dbReference>
<evidence type="ECO:0000256" key="5">
    <source>
        <dbReference type="ARBA" id="ARBA00022801"/>
    </source>
</evidence>
<dbReference type="RefSeq" id="WP_041900543.1">
    <property type="nucleotide sequence ID" value="NZ_CP010086.2"/>
</dbReference>
<evidence type="ECO:0000313" key="11">
    <source>
        <dbReference type="EMBL" id="AJH02071.1"/>
    </source>
</evidence>
<feature type="domain" description="Peptidase M13 C-terminal" evidence="9">
    <location>
        <begin position="482"/>
        <end position="672"/>
    </location>
</feature>
<accession>A0A0B5QMI9</accession>
<evidence type="ECO:0000259" key="10">
    <source>
        <dbReference type="Pfam" id="PF05649"/>
    </source>
</evidence>
<organism evidence="11 12">
    <name type="scientific">Clostridium beijerinckii</name>
    <name type="common">Clostridium MP</name>
    <dbReference type="NCBI Taxonomy" id="1520"/>
    <lineage>
        <taxon>Bacteria</taxon>
        <taxon>Bacillati</taxon>
        <taxon>Bacillota</taxon>
        <taxon>Clostridia</taxon>
        <taxon>Eubacteriales</taxon>
        <taxon>Clostridiaceae</taxon>
        <taxon>Clostridium</taxon>
    </lineage>
</organism>
<evidence type="ECO:0000256" key="6">
    <source>
        <dbReference type="ARBA" id="ARBA00022833"/>
    </source>
</evidence>
<gene>
    <name evidence="11" type="ORF">LF65_05560</name>
</gene>
<dbReference type="EMBL" id="CP010086">
    <property type="protein sequence ID" value="AJH02071.1"/>
    <property type="molecule type" value="Genomic_DNA"/>
</dbReference>
<reference evidence="12" key="1">
    <citation type="submission" date="2014-12" db="EMBL/GenBank/DDBJ databases">
        <title>Genome sequence of Clostridium beijerinckii strain 59B.</title>
        <authorList>
            <person name="Little G.T."/>
            <person name="Minton N.P."/>
        </authorList>
    </citation>
    <scope>NUCLEOTIDE SEQUENCE [LARGE SCALE GENOMIC DNA]</scope>
    <source>
        <strain evidence="12">59B</strain>
    </source>
</reference>
<dbReference type="CDD" id="cd08662">
    <property type="entry name" value="M13"/>
    <property type="match status" value="1"/>
</dbReference>
<feature type="chain" id="PRO_5002105895" evidence="8">
    <location>
        <begin position="31"/>
        <end position="676"/>
    </location>
</feature>
<comment type="similarity">
    <text evidence="2">Belongs to the peptidase M13 family.</text>
</comment>
<dbReference type="InterPro" id="IPR042089">
    <property type="entry name" value="Peptidase_M13_dom_2"/>
</dbReference>
<dbReference type="Proteomes" id="UP000031866">
    <property type="component" value="Chromosome"/>
</dbReference>
<dbReference type="Gene3D" id="3.40.390.10">
    <property type="entry name" value="Collagenase (Catalytic Domain)"/>
    <property type="match status" value="1"/>
</dbReference>
<dbReference type="Pfam" id="PF05649">
    <property type="entry name" value="Peptidase_M13_N"/>
    <property type="match status" value="1"/>
</dbReference>
<keyword evidence="5" id="KW-0378">Hydrolase</keyword>
<dbReference type="PRINTS" id="PR00786">
    <property type="entry name" value="NEPRILYSIN"/>
</dbReference>
<dbReference type="SUPFAM" id="SSF55486">
    <property type="entry name" value="Metalloproteases ('zincins'), catalytic domain"/>
    <property type="match status" value="1"/>
</dbReference>
<keyword evidence="7" id="KW-0482">Metalloprotease</keyword>
<dbReference type="GO" id="GO:0004222">
    <property type="term" value="F:metalloendopeptidase activity"/>
    <property type="evidence" value="ECO:0007669"/>
    <property type="project" value="InterPro"/>
</dbReference>
<evidence type="ECO:0000256" key="7">
    <source>
        <dbReference type="ARBA" id="ARBA00023049"/>
    </source>
</evidence>
<dbReference type="InterPro" id="IPR018497">
    <property type="entry name" value="Peptidase_M13_C"/>
</dbReference>